<protein>
    <recommendedName>
        <fullName evidence="1">DUF6598 domain-containing protein</fullName>
    </recommendedName>
</protein>
<dbReference type="Proteomes" id="UP000324897">
    <property type="component" value="Chromosome 7"/>
</dbReference>
<feature type="domain" description="DUF6598" evidence="1">
    <location>
        <begin position="146"/>
        <end position="381"/>
    </location>
</feature>
<comment type="caution">
    <text evidence="2">The sequence shown here is derived from an EMBL/GenBank/DDBJ whole genome shotgun (WGS) entry which is preliminary data.</text>
</comment>
<dbReference type="Pfam" id="PF20241">
    <property type="entry name" value="DUF6598"/>
    <property type="match status" value="1"/>
</dbReference>
<sequence>MALTGGCSSMDEEVAARLRHYLSEAELAAMEEGKMKKLLEILHRQQEEARRRRENPNAMRAAREAMLRRVEDMIEQSKEFIPQRLEAEKRILDFDPKQGGEYYSRLPYVVDIITFDHDEESPLGPMRYTDRVFNHEKDRYMMSEGLNIFSVKIASSDVGFPIQVYGTVLARDSIDLKCVYLFRDRDHCQLINSEDESLILTGPRRGLAIISNTYIETDLKIGDHQGWKDTELSKGMLVIRGMENRSLQRCELESCSLDTRLSTVDVMYGVIKRAVEATISVEVLAGEFYGQITACTTGIQKSLVLHDSEVDGPTTGDGKRAIQLSRYIVAVWLKEILSVTITVVAETGVRKPEATIDFAPRTNGGDKAEITIGNIKMLVKVSWSIIDF</sequence>
<evidence type="ECO:0000259" key="1">
    <source>
        <dbReference type="Pfam" id="PF20241"/>
    </source>
</evidence>
<dbReference type="Gramene" id="TVU18500">
    <property type="protein sequence ID" value="TVU18500"/>
    <property type="gene ID" value="EJB05_34603"/>
</dbReference>
<feature type="non-terminal residue" evidence="2">
    <location>
        <position position="1"/>
    </location>
</feature>
<name>A0A5J9U5S8_9POAL</name>
<reference evidence="2 3" key="1">
    <citation type="journal article" date="2019" name="Sci. Rep.">
        <title>A high-quality genome of Eragrostis curvula grass provides insights into Poaceae evolution and supports new strategies to enhance forage quality.</title>
        <authorList>
            <person name="Carballo J."/>
            <person name="Santos B.A.C.M."/>
            <person name="Zappacosta D."/>
            <person name="Garbus I."/>
            <person name="Selva J.P."/>
            <person name="Gallo C.A."/>
            <person name="Diaz A."/>
            <person name="Albertini E."/>
            <person name="Caccamo M."/>
            <person name="Echenique V."/>
        </authorList>
    </citation>
    <scope>NUCLEOTIDE SEQUENCE [LARGE SCALE GENOMIC DNA]</scope>
    <source>
        <strain evidence="3">cv. Victoria</strain>
        <tissue evidence="2">Leaf</tissue>
    </source>
</reference>
<organism evidence="2 3">
    <name type="scientific">Eragrostis curvula</name>
    <name type="common">weeping love grass</name>
    <dbReference type="NCBI Taxonomy" id="38414"/>
    <lineage>
        <taxon>Eukaryota</taxon>
        <taxon>Viridiplantae</taxon>
        <taxon>Streptophyta</taxon>
        <taxon>Embryophyta</taxon>
        <taxon>Tracheophyta</taxon>
        <taxon>Spermatophyta</taxon>
        <taxon>Magnoliopsida</taxon>
        <taxon>Liliopsida</taxon>
        <taxon>Poales</taxon>
        <taxon>Poaceae</taxon>
        <taxon>PACMAD clade</taxon>
        <taxon>Chloridoideae</taxon>
        <taxon>Eragrostideae</taxon>
        <taxon>Eragrostidinae</taxon>
        <taxon>Eragrostis</taxon>
    </lineage>
</organism>
<dbReference type="PANTHER" id="PTHR33065">
    <property type="entry name" value="OS07G0486400 PROTEIN"/>
    <property type="match status" value="1"/>
</dbReference>
<evidence type="ECO:0000313" key="2">
    <source>
        <dbReference type="EMBL" id="TVU18500.1"/>
    </source>
</evidence>
<dbReference type="OrthoDB" id="692871at2759"/>
<proteinExistence type="predicted"/>
<dbReference type="AlphaFoldDB" id="A0A5J9U5S8"/>
<accession>A0A5J9U5S8</accession>
<dbReference type="PANTHER" id="PTHR33065:SF64">
    <property type="entry name" value="OS05G0109100 PROTEIN"/>
    <property type="match status" value="1"/>
</dbReference>
<dbReference type="EMBL" id="RWGY01000029">
    <property type="protein sequence ID" value="TVU18500.1"/>
    <property type="molecule type" value="Genomic_DNA"/>
</dbReference>
<keyword evidence="3" id="KW-1185">Reference proteome</keyword>
<dbReference type="InterPro" id="IPR046533">
    <property type="entry name" value="DUF6598"/>
</dbReference>
<evidence type="ECO:0000313" key="3">
    <source>
        <dbReference type="Proteomes" id="UP000324897"/>
    </source>
</evidence>
<gene>
    <name evidence="2" type="ORF">EJB05_34603</name>
</gene>